<evidence type="ECO:0000259" key="4">
    <source>
        <dbReference type="Pfam" id="PF18052"/>
    </source>
</evidence>
<feature type="domain" description="Disease resistance N-terminal" evidence="4">
    <location>
        <begin position="2"/>
        <end position="38"/>
    </location>
</feature>
<name>A0A5C7IIG4_9ROSI</name>
<dbReference type="Pfam" id="PF18052">
    <property type="entry name" value="Rx_N"/>
    <property type="match status" value="1"/>
</dbReference>
<dbReference type="OrthoDB" id="688937at2759"/>
<evidence type="ECO:0000256" key="2">
    <source>
        <dbReference type="ARBA" id="ARBA00022741"/>
    </source>
</evidence>
<accession>A0A5C7IIG4</accession>
<evidence type="ECO:0000256" key="3">
    <source>
        <dbReference type="ARBA" id="ARBA00022821"/>
    </source>
</evidence>
<dbReference type="EMBL" id="VAHF01000002">
    <property type="protein sequence ID" value="TXG68918.1"/>
    <property type="molecule type" value="Genomic_DNA"/>
</dbReference>
<dbReference type="Gene3D" id="1.20.5.4130">
    <property type="match status" value="1"/>
</dbReference>
<dbReference type="Proteomes" id="UP000323000">
    <property type="component" value="Chromosome 2"/>
</dbReference>
<sequence length="113" mass="13129">MAARDWLDKLKNASYDMDDVLDEWNTAILKLQSERAESAHVLHKKKVCFFFPSPRFCFKQVGLRRDIALKIKGINKNIDSIAKEKDRFNIDTSRNIEEPPRIKSTSFVDVSEV</sequence>
<dbReference type="GO" id="GO:0006952">
    <property type="term" value="P:defense response"/>
    <property type="evidence" value="ECO:0007669"/>
    <property type="project" value="UniProtKB-KW"/>
</dbReference>
<organism evidence="5 6">
    <name type="scientific">Acer yangbiense</name>
    <dbReference type="NCBI Taxonomy" id="1000413"/>
    <lineage>
        <taxon>Eukaryota</taxon>
        <taxon>Viridiplantae</taxon>
        <taxon>Streptophyta</taxon>
        <taxon>Embryophyta</taxon>
        <taxon>Tracheophyta</taxon>
        <taxon>Spermatophyta</taxon>
        <taxon>Magnoliopsida</taxon>
        <taxon>eudicotyledons</taxon>
        <taxon>Gunneridae</taxon>
        <taxon>Pentapetalae</taxon>
        <taxon>rosids</taxon>
        <taxon>malvids</taxon>
        <taxon>Sapindales</taxon>
        <taxon>Sapindaceae</taxon>
        <taxon>Hippocastanoideae</taxon>
        <taxon>Acereae</taxon>
        <taxon>Acer</taxon>
    </lineage>
</organism>
<keyword evidence="3" id="KW-0611">Plant defense</keyword>
<gene>
    <name evidence="5" type="ORF">EZV62_003853</name>
</gene>
<evidence type="ECO:0000256" key="1">
    <source>
        <dbReference type="ARBA" id="ARBA00022737"/>
    </source>
</evidence>
<keyword evidence="2" id="KW-0547">Nucleotide-binding</keyword>
<reference evidence="6" key="1">
    <citation type="journal article" date="2019" name="Gigascience">
        <title>De novo genome assembly of the endangered Acer yangbiense, a plant species with extremely small populations endemic to Yunnan Province, China.</title>
        <authorList>
            <person name="Yang J."/>
            <person name="Wariss H.M."/>
            <person name="Tao L."/>
            <person name="Zhang R."/>
            <person name="Yun Q."/>
            <person name="Hollingsworth P."/>
            <person name="Dao Z."/>
            <person name="Luo G."/>
            <person name="Guo H."/>
            <person name="Ma Y."/>
            <person name="Sun W."/>
        </authorList>
    </citation>
    <scope>NUCLEOTIDE SEQUENCE [LARGE SCALE GENOMIC DNA]</scope>
    <source>
        <strain evidence="6">cv. Malutang</strain>
    </source>
</reference>
<keyword evidence="1" id="KW-0677">Repeat</keyword>
<keyword evidence="6" id="KW-1185">Reference proteome</keyword>
<dbReference type="GO" id="GO:0000166">
    <property type="term" value="F:nucleotide binding"/>
    <property type="evidence" value="ECO:0007669"/>
    <property type="project" value="UniProtKB-KW"/>
</dbReference>
<proteinExistence type="predicted"/>
<comment type="caution">
    <text evidence="5">The sequence shown here is derived from an EMBL/GenBank/DDBJ whole genome shotgun (WGS) entry which is preliminary data.</text>
</comment>
<protein>
    <recommendedName>
        <fullName evidence="4">Disease resistance N-terminal domain-containing protein</fullName>
    </recommendedName>
</protein>
<dbReference type="AlphaFoldDB" id="A0A5C7IIG4"/>
<dbReference type="InterPro" id="IPR041118">
    <property type="entry name" value="Rx_N"/>
</dbReference>
<evidence type="ECO:0000313" key="5">
    <source>
        <dbReference type="EMBL" id="TXG68918.1"/>
    </source>
</evidence>
<evidence type="ECO:0000313" key="6">
    <source>
        <dbReference type="Proteomes" id="UP000323000"/>
    </source>
</evidence>